<evidence type="ECO:0000313" key="1">
    <source>
        <dbReference type="EMBL" id="KAF9499056.1"/>
    </source>
</evidence>
<protein>
    <submittedName>
        <fullName evidence="1">Uncharacterized protein</fullName>
    </submittedName>
</protein>
<dbReference type="AlphaFoldDB" id="A0A9P6DAA4"/>
<organism evidence="1 2">
    <name type="scientific">Pleurotus eryngii</name>
    <name type="common">Boletus of the steppes</name>
    <dbReference type="NCBI Taxonomy" id="5323"/>
    <lineage>
        <taxon>Eukaryota</taxon>
        <taxon>Fungi</taxon>
        <taxon>Dikarya</taxon>
        <taxon>Basidiomycota</taxon>
        <taxon>Agaricomycotina</taxon>
        <taxon>Agaricomycetes</taxon>
        <taxon>Agaricomycetidae</taxon>
        <taxon>Agaricales</taxon>
        <taxon>Pleurotineae</taxon>
        <taxon>Pleurotaceae</taxon>
        <taxon>Pleurotus</taxon>
    </lineage>
</organism>
<dbReference type="EMBL" id="MU154534">
    <property type="protein sequence ID" value="KAF9499056.1"/>
    <property type="molecule type" value="Genomic_DNA"/>
</dbReference>
<proteinExistence type="predicted"/>
<evidence type="ECO:0000313" key="2">
    <source>
        <dbReference type="Proteomes" id="UP000807025"/>
    </source>
</evidence>
<sequence length="224" mass="25206">MYTCRFAFMSCPEYAMLSYPSHILSCHPSGQEFFLSVHLPLPEWRAEAIPRLNKSDPMRPCLHTHTVRYGRPSKYLLTPTSSFDLHCMGPSVAFVRHIRTDKRGLTNAHYIIVGRRPPHGNSTKQASDQQSIIFVTSYDMSTFVRLFGDGTRVGNAWISELYSIWIRMCSLYYLQCDCSAQGACASNTTLLIKSEGASYVLLSPLDIEGASADDCHLRRSVIVV</sequence>
<name>A0A9P6DAA4_PLEER</name>
<gene>
    <name evidence="1" type="ORF">BDN71DRAFT_271733</name>
</gene>
<reference evidence="1" key="1">
    <citation type="submission" date="2020-11" db="EMBL/GenBank/DDBJ databases">
        <authorList>
            <consortium name="DOE Joint Genome Institute"/>
            <person name="Ahrendt S."/>
            <person name="Riley R."/>
            <person name="Andreopoulos W."/>
            <person name="Labutti K."/>
            <person name="Pangilinan J."/>
            <person name="Ruiz-Duenas F.J."/>
            <person name="Barrasa J.M."/>
            <person name="Sanchez-Garcia M."/>
            <person name="Camarero S."/>
            <person name="Miyauchi S."/>
            <person name="Serrano A."/>
            <person name="Linde D."/>
            <person name="Babiker R."/>
            <person name="Drula E."/>
            <person name="Ayuso-Fernandez I."/>
            <person name="Pacheco R."/>
            <person name="Padilla G."/>
            <person name="Ferreira P."/>
            <person name="Barriuso J."/>
            <person name="Kellner H."/>
            <person name="Castanera R."/>
            <person name="Alfaro M."/>
            <person name="Ramirez L."/>
            <person name="Pisabarro A.G."/>
            <person name="Kuo A."/>
            <person name="Tritt A."/>
            <person name="Lipzen A."/>
            <person name="He G."/>
            <person name="Yan M."/>
            <person name="Ng V."/>
            <person name="Cullen D."/>
            <person name="Martin F."/>
            <person name="Rosso M.-N."/>
            <person name="Henrissat B."/>
            <person name="Hibbett D."/>
            <person name="Martinez A.T."/>
            <person name="Grigoriev I.V."/>
        </authorList>
    </citation>
    <scope>NUCLEOTIDE SEQUENCE</scope>
    <source>
        <strain evidence="1">ATCC 90797</strain>
    </source>
</reference>
<keyword evidence="2" id="KW-1185">Reference proteome</keyword>
<accession>A0A9P6DAA4</accession>
<dbReference type="Proteomes" id="UP000807025">
    <property type="component" value="Unassembled WGS sequence"/>
</dbReference>
<comment type="caution">
    <text evidence="1">The sequence shown here is derived from an EMBL/GenBank/DDBJ whole genome shotgun (WGS) entry which is preliminary data.</text>
</comment>